<dbReference type="Proteomes" id="UP001589575">
    <property type="component" value="Unassembled WGS sequence"/>
</dbReference>
<accession>A0ABV5FSX8</accession>
<protein>
    <submittedName>
        <fullName evidence="2">Uncharacterized protein</fullName>
    </submittedName>
</protein>
<organism evidence="2 3">
    <name type="scientific">Citricoccus parietis</name>
    <dbReference type="NCBI Taxonomy" id="592307"/>
    <lineage>
        <taxon>Bacteria</taxon>
        <taxon>Bacillati</taxon>
        <taxon>Actinomycetota</taxon>
        <taxon>Actinomycetes</taxon>
        <taxon>Micrococcales</taxon>
        <taxon>Micrococcaceae</taxon>
        <taxon>Citricoccus</taxon>
    </lineage>
</organism>
<comment type="caution">
    <text evidence="2">The sequence shown here is derived from an EMBL/GenBank/DDBJ whole genome shotgun (WGS) entry which is preliminary data.</text>
</comment>
<reference evidence="2 3" key="1">
    <citation type="submission" date="2024-09" db="EMBL/GenBank/DDBJ databases">
        <authorList>
            <person name="Sun Q."/>
            <person name="Mori K."/>
        </authorList>
    </citation>
    <scope>NUCLEOTIDE SEQUENCE [LARGE SCALE GENOMIC DNA]</scope>
    <source>
        <strain evidence="2 3">CCM 7609</strain>
    </source>
</reference>
<gene>
    <name evidence="2" type="ORF">ACFFX0_00575</name>
</gene>
<proteinExistence type="predicted"/>
<name>A0ABV5FSX8_9MICC</name>
<dbReference type="EMBL" id="JBHMFI010000001">
    <property type="protein sequence ID" value="MFB9069771.1"/>
    <property type="molecule type" value="Genomic_DNA"/>
</dbReference>
<keyword evidence="3" id="KW-1185">Reference proteome</keyword>
<evidence type="ECO:0000313" key="3">
    <source>
        <dbReference type="Proteomes" id="UP001589575"/>
    </source>
</evidence>
<feature type="region of interest" description="Disordered" evidence="1">
    <location>
        <begin position="12"/>
        <end position="36"/>
    </location>
</feature>
<sequence length="144" mass="14829">MAAHLEAFDARRDGVAHRSHQGGPVAGHLLGSAPRAVDPGHRRLRVPVDGARGDDGAVLFHDPQAPQPGLVQALEFGLDPGGILPEERGAGGGVLLAGDDEGEGGASLRCVSLRCVSLHSAALHRVSRHRVSLDHGGIVCPTMA</sequence>
<evidence type="ECO:0000313" key="2">
    <source>
        <dbReference type="EMBL" id="MFB9069771.1"/>
    </source>
</evidence>
<evidence type="ECO:0000256" key="1">
    <source>
        <dbReference type="SAM" id="MobiDB-lite"/>
    </source>
</evidence>